<comment type="similarity">
    <text evidence="1">Belongs to the P-Pant transferase superfamily. Gsp/Sfp/HetI/AcpT family.</text>
</comment>
<accession>A0A831WCY6</accession>
<dbReference type="Proteomes" id="UP000886339">
    <property type="component" value="Unassembled WGS sequence"/>
</dbReference>
<organism evidence="4">
    <name type="scientific">Thiolapillus brandeum</name>
    <dbReference type="NCBI Taxonomy" id="1076588"/>
    <lineage>
        <taxon>Bacteria</taxon>
        <taxon>Pseudomonadati</taxon>
        <taxon>Pseudomonadota</taxon>
        <taxon>Gammaproteobacteria</taxon>
        <taxon>Chromatiales</taxon>
        <taxon>Sedimenticolaceae</taxon>
        <taxon>Thiolapillus</taxon>
    </lineage>
</organism>
<dbReference type="InterPro" id="IPR050559">
    <property type="entry name" value="P-Pant_transferase_sf"/>
</dbReference>
<dbReference type="PANTHER" id="PTHR12215">
    <property type="entry name" value="PHOSPHOPANTETHEINE TRANSFERASE"/>
    <property type="match status" value="1"/>
</dbReference>
<dbReference type="GO" id="GO:0005829">
    <property type="term" value="C:cytosol"/>
    <property type="evidence" value="ECO:0007669"/>
    <property type="project" value="TreeGrafter"/>
</dbReference>
<dbReference type="Pfam" id="PF01648">
    <property type="entry name" value="ACPS"/>
    <property type="match status" value="1"/>
</dbReference>
<reference evidence="4" key="1">
    <citation type="journal article" date="2020" name="mSystems">
        <title>Genome- and Community-Level Interaction Insights into Carbon Utilization and Element Cycling Functions of Hydrothermarchaeota in Hydrothermal Sediment.</title>
        <authorList>
            <person name="Zhou Z."/>
            <person name="Liu Y."/>
            <person name="Xu W."/>
            <person name="Pan J."/>
            <person name="Luo Z.H."/>
            <person name="Li M."/>
        </authorList>
    </citation>
    <scope>NUCLEOTIDE SEQUENCE [LARGE SCALE GENOMIC DNA]</scope>
    <source>
        <strain evidence="4">HyVt-458</strain>
    </source>
</reference>
<dbReference type="SUPFAM" id="SSF56214">
    <property type="entry name" value="4'-phosphopantetheinyl transferase"/>
    <property type="match status" value="2"/>
</dbReference>
<evidence type="ECO:0000256" key="1">
    <source>
        <dbReference type="ARBA" id="ARBA00010990"/>
    </source>
</evidence>
<dbReference type="PANTHER" id="PTHR12215:SF10">
    <property type="entry name" value="L-AMINOADIPATE-SEMIALDEHYDE DEHYDROGENASE-PHOSPHOPANTETHEINYL TRANSFERASE"/>
    <property type="match status" value="1"/>
</dbReference>
<evidence type="ECO:0000313" key="4">
    <source>
        <dbReference type="EMBL" id="HEC06439.1"/>
    </source>
</evidence>
<name>A0A831WCY6_9GAMM</name>
<dbReference type="InterPro" id="IPR037143">
    <property type="entry name" value="4-PPantetheinyl_Trfase_dom_sf"/>
</dbReference>
<dbReference type="InterPro" id="IPR008278">
    <property type="entry name" value="4-PPantetheinyl_Trfase_dom"/>
</dbReference>
<gene>
    <name evidence="4" type="ORF">ENJ12_06290</name>
</gene>
<protein>
    <submittedName>
        <fullName evidence="4">4'-phosphopantetheinyl transferase superfamily protein</fullName>
    </submittedName>
</protein>
<keyword evidence="2 4" id="KW-0808">Transferase</keyword>
<dbReference type="GO" id="GO:0000287">
    <property type="term" value="F:magnesium ion binding"/>
    <property type="evidence" value="ECO:0007669"/>
    <property type="project" value="InterPro"/>
</dbReference>
<evidence type="ECO:0000259" key="3">
    <source>
        <dbReference type="Pfam" id="PF01648"/>
    </source>
</evidence>
<dbReference type="AlphaFoldDB" id="A0A831WCY6"/>
<comment type="caution">
    <text evidence="4">The sequence shown here is derived from an EMBL/GenBank/DDBJ whole genome shotgun (WGS) entry which is preliminary data.</text>
</comment>
<dbReference type="GO" id="GO:0008897">
    <property type="term" value="F:holo-[acyl-carrier-protein] synthase activity"/>
    <property type="evidence" value="ECO:0007669"/>
    <property type="project" value="InterPro"/>
</dbReference>
<feature type="domain" description="4'-phosphopantetheinyl transferase" evidence="3">
    <location>
        <begin position="83"/>
        <end position="157"/>
    </location>
</feature>
<dbReference type="Gene3D" id="3.90.470.20">
    <property type="entry name" value="4'-phosphopantetheinyl transferase domain"/>
    <property type="match status" value="1"/>
</dbReference>
<dbReference type="EMBL" id="DRLF01000221">
    <property type="protein sequence ID" value="HEC06439.1"/>
    <property type="molecule type" value="Genomic_DNA"/>
</dbReference>
<proteinExistence type="inferred from homology"/>
<sequence length="193" mass="21702">LSILSSEERSRLADIRRPEAARRYLNTRLQLRGILASYLDEAPARLSFIVRPGGKPELARLPVQFNLSHSHELGLLAVSALHPVGIDLEKIRDMKYPSRIARRMFSAEVWQQWSAAMAGENQQLLFFRQWTALEARQKAFGYGIFATPVPPDDLHCRHFFAADGFVAALATPSSHDEPALRFFNSPPTAYDAA</sequence>
<dbReference type="GO" id="GO:0019878">
    <property type="term" value="P:lysine biosynthetic process via aminoadipic acid"/>
    <property type="evidence" value="ECO:0007669"/>
    <property type="project" value="TreeGrafter"/>
</dbReference>
<feature type="non-terminal residue" evidence="4">
    <location>
        <position position="1"/>
    </location>
</feature>
<evidence type="ECO:0000256" key="2">
    <source>
        <dbReference type="ARBA" id="ARBA00022679"/>
    </source>
</evidence>